<evidence type="ECO:0000313" key="2">
    <source>
        <dbReference type="Proteomes" id="UP000827721"/>
    </source>
</evidence>
<accession>A0ABQ8I9P5</accession>
<keyword evidence="2" id="KW-1185">Reference proteome</keyword>
<reference evidence="1 2" key="1">
    <citation type="submission" date="2021-02" db="EMBL/GenBank/DDBJ databases">
        <title>Plant Genome Project.</title>
        <authorList>
            <person name="Zhang R.-G."/>
        </authorList>
    </citation>
    <scope>NUCLEOTIDE SEQUENCE [LARGE SCALE GENOMIC DNA]</scope>
    <source>
        <tissue evidence="1">Leaves</tissue>
    </source>
</reference>
<name>A0ABQ8I9P5_9ROSI</name>
<gene>
    <name evidence="1" type="ORF">JRO89_XS03G0077600</name>
</gene>
<sequence length="169" mass="18724">MGLKVTSQGVPSTSASDMELLESAVGFKEAFLWLARTDPIFKSITLKYKDWNKASALHECVAYEPLGNMKKAHSNLKPICSMFGDANSSTSHNMLDNLGRPCSSLHIVDDNEFGRFPVLAMMACDFLAVSISTPHKCSFVEVKKLVDSEHLDSDIMEAFICTESWLEKP</sequence>
<dbReference type="Proteomes" id="UP000827721">
    <property type="component" value="Unassembled WGS sequence"/>
</dbReference>
<proteinExistence type="predicted"/>
<evidence type="ECO:0000313" key="1">
    <source>
        <dbReference type="EMBL" id="KAH7573149.1"/>
    </source>
</evidence>
<organism evidence="1 2">
    <name type="scientific">Xanthoceras sorbifolium</name>
    <dbReference type="NCBI Taxonomy" id="99658"/>
    <lineage>
        <taxon>Eukaryota</taxon>
        <taxon>Viridiplantae</taxon>
        <taxon>Streptophyta</taxon>
        <taxon>Embryophyta</taxon>
        <taxon>Tracheophyta</taxon>
        <taxon>Spermatophyta</taxon>
        <taxon>Magnoliopsida</taxon>
        <taxon>eudicotyledons</taxon>
        <taxon>Gunneridae</taxon>
        <taxon>Pentapetalae</taxon>
        <taxon>rosids</taxon>
        <taxon>malvids</taxon>
        <taxon>Sapindales</taxon>
        <taxon>Sapindaceae</taxon>
        <taxon>Xanthoceroideae</taxon>
        <taxon>Xanthoceras</taxon>
    </lineage>
</organism>
<dbReference type="EMBL" id="JAFEMO010000003">
    <property type="protein sequence ID" value="KAH7573149.1"/>
    <property type="molecule type" value="Genomic_DNA"/>
</dbReference>
<protein>
    <submittedName>
        <fullName evidence="1">Uncharacterized protein</fullName>
    </submittedName>
</protein>
<comment type="caution">
    <text evidence="1">The sequence shown here is derived from an EMBL/GenBank/DDBJ whole genome shotgun (WGS) entry which is preliminary data.</text>
</comment>